<evidence type="ECO:0000313" key="4">
    <source>
        <dbReference type="Proteomes" id="UP001216828"/>
    </source>
</evidence>
<proteinExistence type="predicted"/>
<dbReference type="GO" id="GO:0016746">
    <property type="term" value="F:acyltransferase activity"/>
    <property type="evidence" value="ECO:0007669"/>
    <property type="project" value="UniProtKB-KW"/>
</dbReference>
<sequence length="341" mass="38024">MRYNPALDGLRAIAVALVLAFHARLFGGFGGFFGVDVFFVLSGYLITRILADQHVETGSLRIGTFYVRRLRRLYPALLLLLAVYLAAAPWVFPEHANHLRDAAVAGLYLSDYGFALWRVPWYLQHTWSLSVEEHFYLVWPMVLMVVFRLPRHWWAPAVFLLAIAATLWRWHVALNDDAWYQPYYRFDTRLSGILLGAAAGLWNPSVPKAAAPMGALLLGIAVTQAHVKEMAALTSWMAMAEIGAALLVLGAHHVRALCWTPLVWVGKLSYGIYLWHFPIMYWLRGQDITGWSSMLIGSGAAALCAAASYYTVERFSRSGRAHTAGTARVDQVGTLGRDTGT</sequence>
<feature type="transmembrane region" description="Helical" evidence="1">
    <location>
        <begin position="289"/>
        <end position="312"/>
    </location>
</feature>
<keyword evidence="3" id="KW-0012">Acyltransferase</keyword>
<keyword evidence="1" id="KW-1133">Transmembrane helix</keyword>
<dbReference type="Proteomes" id="UP001216828">
    <property type="component" value="Chromosome"/>
</dbReference>
<keyword evidence="1" id="KW-0472">Membrane</keyword>
<dbReference type="EMBL" id="CP082270">
    <property type="protein sequence ID" value="WDM65627.1"/>
    <property type="molecule type" value="Genomic_DNA"/>
</dbReference>
<feature type="transmembrane region" description="Helical" evidence="1">
    <location>
        <begin position="153"/>
        <end position="171"/>
    </location>
</feature>
<reference evidence="3 4" key="1">
    <citation type="submission" date="2021-08" db="EMBL/GenBank/DDBJ databases">
        <title>Stenotrophomonas forensis sp. nov., isolated from contaminated viral transport media.</title>
        <authorList>
            <person name="Nguyen S.V."/>
            <person name="Edwards D."/>
            <person name="Scott S."/>
            <person name="Doss J."/>
            <person name="Merid S."/>
            <person name="Zelaya E."/>
            <person name="Maza C."/>
            <person name="Mann M."/>
            <person name="Hamilton B."/>
            <person name="Blackwell R."/>
            <person name="Tran A."/>
            <person name="Hauser J."/>
        </authorList>
    </citation>
    <scope>NUCLEOTIDE SEQUENCE [LARGE SCALE GENOMIC DNA]</scope>
    <source>
        <strain evidence="3 4">DFS-20110405</strain>
    </source>
</reference>
<gene>
    <name evidence="3" type="ORF">K5L94_10260</name>
</gene>
<feature type="transmembrane region" description="Helical" evidence="1">
    <location>
        <begin position="32"/>
        <end position="51"/>
    </location>
</feature>
<keyword evidence="3" id="KW-0808">Transferase</keyword>
<keyword evidence="1" id="KW-0812">Transmembrane</keyword>
<dbReference type="InterPro" id="IPR002656">
    <property type="entry name" value="Acyl_transf_3_dom"/>
</dbReference>
<feature type="transmembrane region" description="Helical" evidence="1">
    <location>
        <begin position="72"/>
        <end position="92"/>
    </location>
</feature>
<keyword evidence="4" id="KW-1185">Reference proteome</keyword>
<feature type="transmembrane region" description="Helical" evidence="1">
    <location>
        <begin position="262"/>
        <end position="283"/>
    </location>
</feature>
<protein>
    <submittedName>
        <fullName evidence="3">Acyltransferase</fullName>
    </submittedName>
</protein>
<dbReference type="Pfam" id="PF01757">
    <property type="entry name" value="Acyl_transf_3"/>
    <property type="match status" value="1"/>
</dbReference>
<dbReference type="PANTHER" id="PTHR23028">
    <property type="entry name" value="ACETYLTRANSFERASE"/>
    <property type="match status" value="1"/>
</dbReference>
<accession>A0ABY7Y6M2</accession>
<feature type="domain" description="Acyltransferase 3" evidence="2">
    <location>
        <begin position="5"/>
        <end position="301"/>
    </location>
</feature>
<dbReference type="RefSeq" id="WP_274512536.1">
    <property type="nucleotide sequence ID" value="NZ_CP082270.1"/>
</dbReference>
<evidence type="ECO:0000259" key="2">
    <source>
        <dbReference type="Pfam" id="PF01757"/>
    </source>
</evidence>
<evidence type="ECO:0000256" key="1">
    <source>
        <dbReference type="SAM" id="Phobius"/>
    </source>
</evidence>
<name>A0ABY7Y6M2_9GAMM</name>
<feature type="transmembrane region" description="Helical" evidence="1">
    <location>
        <begin position="233"/>
        <end position="250"/>
    </location>
</feature>
<organism evidence="3 4">
    <name type="scientific">Stenotrophomonas forensis</name>
    <dbReference type="NCBI Taxonomy" id="2871169"/>
    <lineage>
        <taxon>Bacteria</taxon>
        <taxon>Pseudomonadati</taxon>
        <taxon>Pseudomonadota</taxon>
        <taxon>Gammaproteobacteria</taxon>
        <taxon>Lysobacterales</taxon>
        <taxon>Lysobacteraceae</taxon>
        <taxon>Stenotrophomonas</taxon>
        <taxon>Stenotrophomonas maltophilia group</taxon>
    </lineage>
</organism>
<dbReference type="InterPro" id="IPR050879">
    <property type="entry name" value="Acyltransferase_3"/>
</dbReference>
<dbReference type="PANTHER" id="PTHR23028:SF53">
    <property type="entry name" value="ACYL_TRANSF_3 DOMAIN-CONTAINING PROTEIN"/>
    <property type="match status" value="1"/>
</dbReference>
<evidence type="ECO:0000313" key="3">
    <source>
        <dbReference type="EMBL" id="WDM65627.1"/>
    </source>
</evidence>